<feature type="signal peptide" evidence="3">
    <location>
        <begin position="1"/>
        <end position="20"/>
    </location>
</feature>
<gene>
    <name evidence="5" type="ORF">GCM10011501_02360</name>
</gene>
<evidence type="ECO:0000256" key="1">
    <source>
        <dbReference type="ARBA" id="ARBA00010333"/>
    </source>
</evidence>
<dbReference type="RefSeq" id="WP_189376256.1">
    <property type="nucleotide sequence ID" value="NZ_BNAH01000001.1"/>
</dbReference>
<protein>
    <submittedName>
        <fullName evidence="5">Amino acid ABC transporter substrate-binding protein</fullName>
    </submittedName>
</protein>
<evidence type="ECO:0000256" key="3">
    <source>
        <dbReference type="SAM" id="SignalP"/>
    </source>
</evidence>
<evidence type="ECO:0000313" key="5">
    <source>
        <dbReference type="EMBL" id="GHE78148.1"/>
    </source>
</evidence>
<proteinExistence type="inferred from homology"/>
<evidence type="ECO:0000313" key="6">
    <source>
        <dbReference type="Proteomes" id="UP000626370"/>
    </source>
</evidence>
<evidence type="ECO:0000259" key="4">
    <source>
        <dbReference type="SMART" id="SM00062"/>
    </source>
</evidence>
<sequence length="264" mass="30501">MISFSKIFFLLYLIPLTVFAQTGLNSDDPPLLNKRIVLTAAFEEIGYFPYSYEENGEIKGFTIDILNYFEAHSNYDFEFIIIPWARALHLVAQGEVDLILTFFKNAKREKTYHFIEPSYGFEVNQLFTLVDKKLEFNGQLQQLTPYSIGTKRAYSYGERFDQTGYLTKLPALSEKVLLKLLLNKRVDVVISNPFIFKKLAKELQVTDKIKAIEPVVDITPVYLGLTKARADAKEIKQTLGKLTKKLKASAYYQELLEKYQLNFK</sequence>
<keyword evidence="6" id="KW-1185">Reference proteome</keyword>
<comment type="similarity">
    <text evidence="1">Belongs to the bacterial solute-binding protein 3 family.</text>
</comment>
<accession>A0ABQ3IEP2</accession>
<feature type="chain" id="PRO_5046888711" evidence="3">
    <location>
        <begin position="21"/>
        <end position="264"/>
    </location>
</feature>
<dbReference type="EMBL" id="BNAH01000001">
    <property type="protein sequence ID" value="GHE78148.1"/>
    <property type="molecule type" value="Genomic_DNA"/>
</dbReference>
<reference evidence="6" key="1">
    <citation type="journal article" date="2019" name="Int. J. Syst. Evol. Microbiol.">
        <title>The Global Catalogue of Microorganisms (GCM) 10K type strain sequencing project: providing services to taxonomists for standard genome sequencing and annotation.</title>
        <authorList>
            <consortium name="The Broad Institute Genomics Platform"/>
            <consortium name="The Broad Institute Genome Sequencing Center for Infectious Disease"/>
            <person name="Wu L."/>
            <person name="Ma J."/>
        </authorList>
    </citation>
    <scope>NUCLEOTIDE SEQUENCE [LARGE SCALE GENOMIC DNA]</scope>
    <source>
        <strain evidence="6">CGMCC 1.15922</strain>
    </source>
</reference>
<dbReference type="SUPFAM" id="SSF53850">
    <property type="entry name" value="Periplasmic binding protein-like II"/>
    <property type="match status" value="1"/>
</dbReference>
<dbReference type="SMART" id="SM00062">
    <property type="entry name" value="PBPb"/>
    <property type="match status" value="1"/>
</dbReference>
<dbReference type="Pfam" id="PF00497">
    <property type="entry name" value="SBP_bac_3"/>
    <property type="match status" value="1"/>
</dbReference>
<feature type="domain" description="Solute-binding protein family 3/N-terminal" evidence="4">
    <location>
        <begin position="37"/>
        <end position="263"/>
    </location>
</feature>
<dbReference type="Proteomes" id="UP000626370">
    <property type="component" value="Unassembled WGS sequence"/>
</dbReference>
<organism evidence="5 6">
    <name type="scientific">Thalassotalea profundi</name>
    <dbReference type="NCBI Taxonomy" id="2036687"/>
    <lineage>
        <taxon>Bacteria</taxon>
        <taxon>Pseudomonadati</taxon>
        <taxon>Pseudomonadota</taxon>
        <taxon>Gammaproteobacteria</taxon>
        <taxon>Alteromonadales</taxon>
        <taxon>Colwelliaceae</taxon>
        <taxon>Thalassotalea</taxon>
    </lineage>
</organism>
<evidence type="ECO:0000256" key="2">
    <source>
        <dbReference type="ARBA" id="ARBA00022729"/>
    </source>
</evidence>
<name>A0ABQ3IEP2_9GAMM</name>
<keyword evidence="2 3" id="KW-0732">Signal</keyword>
<dbReference type="PANTHER" id="PTHR35936:SF25">
    <property type="entry name" value="ABC TRANSPORTER SUBSTRATE-BINDING PROTEIN"/>
    <property type="match status" value="1"/>
</dbReference>
<dbReference type="InterPro" id="IPR001638">
    <property type="entry name" value="Solute-binding_3/MltF_N"/>
</dbReference>
<dbReference type="PANTHER" id="PTHR35936">
    <property type="entry name" value="MEMBRANE-BOUND LYTIC MUREIN TRANSGLYCOSYLASE F"/>
    <property type="match status" value="1"/>
</dbReference>
<comment type="caution">
    <text evidence="5">The sequence shown here is derived from an EMBL/GenBank/DDBJ whole genome shotgun (WGS) entry which is preliminary data.</text>
</comment>
<dbReference type="Gene3D" id="3.40.190.10">
    <property type="entry name" value="Periplasmic binding protein-like II"/>
    <property type="match status" value="2"/>
</dbReference>